<dbReference type="AlphaFoldDB" id="A0A5B0NMS9"/>
<organism evidence="3 4">
    <name type="scientific">Puccinia graminis f. sp. tritici</name>
    <dbReference type="NCBI Taxonomy" id="56615"/>
    <lineage>
        <taxon>Eukaryota</taxon>
        <taxon>Fungi</taxon>
        <taxon>Dikarya</taxon>
        <taxon>Basidiomycota</taxon>
        <taxon>Pucciniomycotina</taxon>
        <taxon>Pucciniomycetes</taxon>
        <taxon>Pucciniales</taxon>
        <taxon>Pucciniaceae</taxon>
        <taxon>Puccinia</taxon>
    </lineage>
</organism>
<feature type="chain" id="PRO_5022670039" evidence="2">
    <location>
        <begin position="21"/>
        <end position="160"/>
    </location>
</feature>
<feature type="region of interest" description="Disordered" evidence="1">
    <location>
        <begin position="120"/>
        <end position="160"/>
    </location>
</feature>
<feature type="signal peptide" evidence="2">
    <location>
        <begin position="1"/>
        <end position="20"/>
    </location>
</feature>
<proteinExistence type="predicted"/>
<feature type="compositionally biased region" description="Basic residues" evidence="1">
    <location>
        <begin position="149"/>
        <end position="160"/>
    </location>
</feature>
<feature type="compositionally biased region" description="Low complexity" evidence="1">
    <location>
        <begin position="129"/>
        <end position="146"/>
    </location>
</feature>
<keyword evidence="2" id="KW-0732">Signal</keyword>
<evidence type="ECO:0000313" key="3">
    <source>
        <dbReference type="EMBL" id="KAA1089188.1"/>
    </source>
</evidence>
<gene>
    <name evidence="3" type="ORF">PGT21_009667</name>
</gene>
<comment type="caution">
    <text evidence="3">The sequence shown here is derived from an EMBL/GenBank/DDBJ whole genome shotgun (WGS) entry which is preliminary data.</text>
</comment>
<sequence>MNHFSTVVIFTLAVLVTVIACPGGYVQLCPWCSEANGIPHTPDEIGFPAEDKCGCMLIGTQEICKNIVPKQYYICQTQRCEAIFRTNPNYTSRDSGRPCNHRVKELVATGRCKPATSELGLLEPSHLDPGPSEPGHSEPGPSEASPLHLQRKPHLHNFFQ</sequence>
<evidence type="ECO:0000313" key="4">
    <source>
        <dbReference type="Proteomes" id="UP000324748"/>
    </source>
</evidence>
<reference evidence="3 4" key="1">
    <citation type="submission" date="2019-05" db="EMBL/GenBank/DDBJ databases">
        <title>Emergence of the Ug99 lineage of the wheat stem rust pathogen through somatic hybridization.</title>
        <authorList>
            <person name="Li F."/>
            <person name="Upadhyaya N.M."/>
            <person name="Sperschneider J."/>
            <person name="Matny O."/>
            <person name="Nguyen-Phuc H."/>
            <person name="Mago R."/>
            <person name="Raley C."/>
            <person name="Miller M.E."/>
            <person name="Silverstein K.A.T."/>
            <person name="Henningsen E."/>
            <person name="Hirsch C.D."/>
            <person name="Visser B."/>
            <person name="Pretorius Z.A."/>
            <person name="Steffenson B.J."/>
            <person name="Schwessinger B."/>
            <person name="Dodds P.N."/>
            <person name="Figueroa M."/>
        </authorList>
    </citation>
    <scope>NUCLEOTIDE SEQUENCE [LARGE SCALE GENOMIC DNA]</scope>
    <source>
        <strain evidence="3">21-0</strain>
    </source>
</reference>
<evidence type="ECO:0000256" key="1">
    <source>
        <dbReference type="SAM" id="MobiDB-lite"/>
    </source>
</evidence>
<protein>
    <submittedName>
        <fullName evidence="3">Uncharacterized protein</fullName>
    </submittedName>
</protein>
<dbReference type="EMBL" id="VSWC01000093">
    <property type="protein sequence ID" value="KAA1089188.1"/>
    <property type="molecule type" value="Genomic_DNA"/>
</dbReference>
<keyword evidence="4" id="KW-1185">Reference proteome</keyword>
<name>A0A5B0NMS9_PUCGR</name>
<dbReference type="Proteomes" id="UP000324748">
    <property type="component" value="Unassembled WGS sequence"/>
</dbReference>
<accession>A0A5B0NMS9</accession>
<evidence type="ECO:0000256" key="2">
    <source>
        <dbReference type="SAM" id="SignalP"/>
    </source>
</evidence>